<reference evidence="1" key="1">
    <citation type="submission" date="2023-04" db="EMBL/GenBank/DDBJ databases">
        <title>A chromosome-level genome assembly of the parasitoid wasp Eretmocerus hayati.</title>
        <authorList>
            <person name="Zhong Y."/>
            <person name="Liu S."/>
            <person name="Liu Y."/>
        </authorList>
    </citation>
    <scope>NUCLEOTIDE SEQUENCE</scope>
    <source>
        <strain evidence="1">ZJU_SS_LIU_2023</strain>
    </source>
</reference>
<comment type="caution">
    <text evidence="1">The sequence shown here is derived from an EMBL/GenBank/DDBJ whole genome shotgun (WGS) entry which is preliminary data.</text>
</comment>
<feature type="non-terminal residue" evidence="1">
    <location>
        <position position="433"/>
    </location>
</feature>
<accession>A0ACC2PUD4</accession>
<keyword evidence="2" id="KW-1185">Reference proteome</keyword>
<proteinExistence type="predicted"/>
<evidence type="ECO:0000313" key="2">
    <source>
        <dbReference type="Proteomes" id="UP001239111"/>
    </source>
</evidence>
<gene>
    <name evidence="1" type="ORF">QAD02_022811</name>
</gene>
<dbReference type="EMBL" id="CM056741">
    <property type="protein sequence ID" value="KAJ8687017.1"/>
    <property type="molecule type" value="Genomic_DNA"/>
</dbReference>
<name>A0ACC2PUD4_9HYME</name>
<organism evidence="1 2">
    <name type="scientific">Eretmocerus hayati</name>
    <dbReference type="NCBI Taxonomy" id="131215"/>
    <lineage>
        <taxon>Eukaryota</taxon>
        <taxon>Metazoa</taxon>
        <taxon>Ecdysozoa</taxon>
        <taxon>Arthropoda</taxon>
        <taxon>Hexapoda</taxon>
        <taxon>Insecta</taxon>
        <taxon>Pterygota</taxon>
        <taxon>Neoptera</taxon>
        <taxon>Endopterygota</taxon>
        <taxon>Hymenoptera</taxon>
        <taxon>Apocrita</taxon>
        <taxon>Proctotrupomorpha</taxon>
        <taxon>Chalcidoidea</taxon>
        <taxon>Aphelinidae</taxon>
        <taxon>Aphelininae</taxon>
        <taxon>Eretmocerus</taxon>
    </lineage>
</organism>
<feature type="non-terminal residue" evidence="1">
    <location>
        <position position="1"/>
    </location>
</feature>
<dbReference type="Proteomes" id="UP001239111">
    <property type="component" value="Chromosome 1"/>
</dbReference>
<sequence>FLEGFKKVLTGSKARILIEIPNFSTYSKNNFGWYLTSSSIENRKVMENLNKKDDTNEVVTVDQRLRGFNVEIGVTRFFMRIHGIWPGMSASNLTITRSSSLLVLLMILVFINVPQTITACQVHRDFSQLMNILCFGDVTIAIASIKLLSVGYHQRVLRKLVNLIYHNWMGTTKESELDIMKKYAERSRLFSIACVSLCEGTVISYTLRAIIISQSGRNVNTMYFPGFFPYDTLSSPNYEVTWTLQMIATFFAAGTFASVDSFIITSMFHLCGQLKNLQNILREIGSDEIQQHSFTRLLSDIVEKHHRIIRCTELMESSFNQMFLGQVVILMILLCLQGYFIVDVFSEARNLSVDMLFMIVSTICCTFSIFVYCYLAEKLREESAGLRTALSMSGWYNLSVQQRKLFLFLVSTNKPLELTAGKFCTLSLQLFCS</sequence>
<evidence type="ECO:0000313" key="1">
    <source>
        <dbReference type="EMBL" id="KAJ8687017.1"/>
    </source>
</evidence>
<protein>
    <submittedName>
        <fullName evidence="1">Uncharacterized protein</fullName>
    </submittedName>
</protein>